<protein>
    <submittedName>
        <fullName evidence="1">Uncharacterized protein</fullName>
    </submittedName>
</protein>
<proteinExistence type="predicted"/>
<evidence type="ECO:0000313" key="2">
    <source>
        <dbReference type="Proteomes" id="UP000799755"/>
    </source>
</evidence>
<sequence>MIADAVSNYITPFPHCHEDHTITSPFHRYAPAQYQHTASITHANARHYTPTNNPPQSRCTHQDPSFPSSHRGSCAPSPIPDLPPTSPSTTNTDDDDYYYYDTDEAVTGLSPTEHQTSKHEPPVLPHKEMPTTNPNAPANNATQEDEISGRVCEKVEAEGIGRESINAEILWDAKKQRERSAKSRILRIMDIGREVGRLTIDVTDKERREVIANLEWGRGIHGWMEWDDVDVLMGKFRGDSEGWGGCFIEYVDVEAKNVETEISVGGSSGLFSELQRFPRFSFSRCCYEWKIFLKVVNVDFSVKGWEYIRPYSTAVHQIYTVTIFEALSLAVYGSIRLNTPYSTVQSTNSSVIDTVGTRKQAEQYSTTYSLKTTPLRTEVNTAPMSSSYRRIPSNSATEAFGGPARPDRVRARERPRPWMRFNENKLETLPLIWHPLIESSLQLQLERITLTHDVEFNVRNATPHPS</sequence>
<organism evidence="1 2">
    <name type="scientific">Lindgomyces ingoldianus</name>
    <dbReference type="NCBI Taxonomy" id="673940"/>
    <lineage>
        <taxon>Eukaryota</taxon>
        <taxon>Fungi</taxon>
        <taxon>Dikarya</taxon>
        <taxon>Ascomycota</taxon>
        <taxon>Pezizomycotina</taxon>
        <taxon>Dothideomycetes</taxon>
        <taxon>Pleosporomycetidae</taxon>
        <taxon>Pleosporales</taxon>
        <taxon>Lindgomycetaceae</taxon>
        <taxon>Lindgomyces</taxon>
    </lineage>
</organism>
<keyword evidence="2" id="KW-1185">Reference proteome</keyword>
<gene>
    <name evidence="1" type="ORF">BDR25DRAFT_361409</name>
</gene>
<reference evidence="1" key="1">
    <citation type="journal article" date="2020" name="Stud. Mycol.">
        <title>101 Dothideomycetes genomes: a test case for predicting lifestyles and emergence of pathogens.</title>
        <authorList>
            <person name="Haridas S."/>
            <person name="Albert R."/>
            <person name="Binder M."/>
            <person name="Bloem J."/>
            <person name="Labutti K."/>
            <person name="Salamov A."/>
            <person name="Andreopoulos B."/>
            <person name="Baker S."/>
            <person name="Barry K."/>
            <person name="Bills G."/>
            <person name="Bluhm B."/>
            <person name="Cannon C."/>
            <person name="Castanera R."/>
            <person name="Culley D."/>
            <person name="Daum C."/>
            <person name="Ezra D."/>
            <person name="Gonzalez J."/>
            <person name="Henrissat B."/>
            <person name="Kuo A."/>
            <person name="Liang C."/>
            <person name="Lipzen A."/>
            <person name="Lutzoni F."/>
            <person name="Magnuson J."/>
            <person name="Mondo S."/>
            <person name="Nolan M."/>
            <person name="Ohm R."/>
            <person name="Pangilinan J."/>
            <person name="Park H.-J."/>
            <person name="Ramirez L."/>
            <person name="Alfaro M."/>
            <person name="Sun H."/>
            <person name="Tritt A."/>
            <person name="Yoshinaga Y."/>
            <person name="Zwiers L.-H."/>
            <person name="Turgeon B."/>
            <person name="Goodwin S."/>
            <person name="Spatafora J."/>
            <person name="Crous P."/>
            <person name="Grigoriev I."/>
        </authorList>
    </citation>
    <scope>NUCLEOTIDE SEQUENCE</scope>
    <source>
        <strain evidence="1">ATCC 200398</strain>
    </source>
</reference>
<dbReference type="Proteomes" id="UP000799755">
    <property type="component" value="Unassembled WGS sequence"/>
</dbReference>
<evidence type="ECO:0000313" key="1">
    <source>
        <dbReference type="EMBL" id="KAF2464569.1"/>
    </source>
</evidence>
<name>A0ACB6QC77_9PLEO</name>
<dbReference type="EMBL" id="MU003535">
    <property type="protein sequence ID" value="KAF2464569.1"/>
    <property type="molecule type" value="Genomic_DNA"/>
</dbReference>
<comment type="caution">
    <text evidence="1">The sequence shown here is derived from an EMBL/GenBank/DDBJ whole genome shotgun (WGS) entry which is preliminary data.</text>
</comment>
<accession>A0ACB6QC77</accession>